<evidence type="ECO:0000313" key="5">
    <source>
        <dbReference type="Proteomes" id="UP000030907"/>
    </source>
</evidence>
<dbReference type="RefSeq" id="WP_039575330.1">
    <property type="nucleotide sequence ID" value="NZ_CP009122.1"/>
</dbReference>
<dbReference type="GO" id="GO:0016491">
    <property type="term" value="F:oxidoreductase activity"/>
    <property type="evidence" value="ECO:0007669"/>
    <property type="project" value="UniProtKB-KW"/>
</dbReference>
<keyword evidence="5" id="KW-1185">Reference proteome</keyword>
<accession>A0A0A7PNN7</accession>
<dbReference type="SUPFAM" id="SSF51735">
    <property type="entry name" value="NAD(P)-binding Rossmann-fold domains"/>
    <property type="match status" value="1"/>
</dbReference>
<dbReference type="Proteomes" id="UP000030907">
    <property type="component" value="Chromosome"/>
</dbReference>
<dbReference type="PANTHER" id="PTHR24320">
    <property type="entry name" value="RETINOL DEHYDROGENASE"/>
    <property type="match status" value="1"/>
</dbReference>
<sequence>MPKIQQPLNSGFTAFATAEEVVEGIDLSGKTAIVTGGYSGLGLESAKRLSNAGACVIVPARDVSKARAHTADVPRVTVLPMDLLDRASVDRFALDFLLSGTPLDILINSAGIMNPPLFRDADGNEGQFAVNHLGHFRLVQKLLPALEKSSNARVVSTSSRAHFSSPVNFEDPAFRDRPYDPIIAYGQSKTANALFAVALDARYKDRGIRAFSLHPGAILTGLMRNAPREVLQRHNIMDASGAAIIDPLNDRKSVEQGAATQIWCAVSAQLDGLGGIYCEDCDIAPVAEEGATRGVQRWASDPELADRLWSLSEELVG</sequence>
<protein>
    <recommendedName>
        <fullName evidence="3">Probable oxidoreductase</fullName>
    </recommendedName>
</protein>
<dbReference type="KEGG" id="sphk:SKP52_13245"/>
<dbReference type="OrthoDB" id="109589at2"/>
<dbReference type="FunFam" id="3.40.50.720:FF:000594">
    <property type="entry name" value="Short-chain oxidoreductase"/>
    <property type="match status" value="1"/>
</dbReference>
<dbReference type="PRINTS" id="PR00081">
    <property type="entry name" value="GDHRDH"/>
</dbReference>
<dbReference type="Gene3D" id="3.40.50.720">
    <property type="entry name" value="NAD(P)-binding Rossmann-like Domain"/>
    <property type="match status" value="1"/>
</dbReference>
<dbReference type="AlphaFoldDB" id="A0A0A7PNN7"/>
<organism evidence="4 5">
    <name type="scientific">Sphingopyxis fribergensis</name>
    <dbReference type="NCBI Taxonomy" id="1515612"/>
    <lineage>
        <taxon>Bacteria</taxon>
        <taxon>Pseudomonadati</taxon>
        <taxon>Pseudomonadota</taxon>
        <taxon>Alphaproteobacteria</taxon>
        <taxon>Sphingomonadales</taxon>
        <taxon>Sphingomonadaceae</taxon>
        <taxon>Sphingopyxis</taxon>
    </lineage>
</organism>
<name>A0A0A7PNN7_9SPHN</name>
<dbReference type="EMBL" id="CP009122">
    <property type="protein sequence ID" value="AJA09537.1"/>
    <property type="molecule type" value="Genomic_DNA"/>
</dbReference>
<evidence type="ECO:0000256" key="3">
    <source>
        <dbReference type="ARBA" id="ARBA00071493"/>
    </source>
</evidence>
<dbReference type="HOGENOM" id="CLU_010194_44_0_5"/>
<gene>
    <name evidence="4" type="ORF">SKP52_13245</name>
</gene>
<dbReference type="Pfam" id="PF00106">
    <property type="entry name" value="adh_short"/>
    <property type="match status" value="1"/>
</dbReference>
<reference evidence="4 5" key="1">
    <citation type="journal article" date="2015" name="Int. J. Syst. Evol. Microbiol.">
        <title>Description of Sphingopyxis fribergensis sp. nov. - a soil bacterium with the ability to degrade styrene and phenylacetic acid.</title>
        <authorList>
            <person name="Oelschlagel M."/>
            <person name="Ruckert C."/>
            <person name="Kalinowski J."/>
            <person name="Schmidt G."/>
            <person name="Schlomann M."/>
            <person name="Tischler D."/>
        </authorList>
    </citation>
    <scope>NUCLEOTIDE SEQUENCE [LARGE SCALE GENOMIC DNA]</scope>
    <source>
        <strain evidence="4 5">Kp5.2</strain>
    </source>
</reference>
<proteinExistence type="inferred from homology"/>
<comment type="similarity">
    <text evidence="1">Belongs to the short-chain dehydrogenases/reductases (SDR) family.</text>
</comment>
<evidence type="ECO:0000313" key="4">
    <source>
        <dbReference type="EMBL" id="AJA09537.1"/>
    </source>
</evidence>
<keyword evidence="2" id="KW-0560">Oxidoreductase</keyword>
<dbReference type="InterPro" id="IPR036291">
    <property type="entry name" value="NAD(P)-bd_dom_sf"/>
</dbReference>
<evidence type="ECO:0000256" key="2">
    <source>
        <dbReference type="ARBA" id="ARBA00023002"/>
    </source>
</evidence>
<dbReference type="PANTHER" id="PTHR24320:SF272">
    <property type="entry name" value="NAD(P)-BINDING ROSSMANN-FOLD SUPERFAMILY PROTEIN"/>
    <property type="match status" value="1"/>
</dbReference>
<dbReference type="InterPro" id="IPR002347">
    <property type="entry name" value="SDR_fam"/>
</dbReference>
<evidence type="ECO:0000256" key="1">
    <source>
        <dbReference type="ARBA" id="ARBA00006484"/>
    </source>
</evidence>